<dbReference type="Pfam" id="PF00320">
    <property type="entry name" value="GATA"/>
    <property type="match status" value="1"/>
</dbReference>
<evidence type="ECO:0000256" key="5">
    <source>
        <dbReference type="SAM" id="MobiDB-lite"/>
    </source>
</evidence>
<feature type="compositionally biased region" description="Basic and acidic residues" evidence="5">
    <location>
        <begin position="374"/>
        <end position="386"/>
    </location>
</feature>
<reference evidence="7" key="1">
    <citation type="journal article" date="2022" name="G3 (Bethesda)">
        <title>High quality genome of the basidiomycete yeast Dioszegia hungarica PDD-24b-2 isolated from cloud water.</title>
        <authorList>
            <person name="Jarrige D."/>
            <person name="Haridas S."/>
            <person name="Bleykasten-Grosshans C."/>
            <person name="Joly M."/>
            <person name="Nadalig T."/>
            <person name="Sancelme M."/>
            <person name="Vuilleumier S."/>
            <person name="Grigoriev I.V."/>
            <person name="Amato P."/>
            <person name="Bringel F."/>
        </authorList>
    </citation>
    <scope>NUCLEOTIDE SEQUENCE</scope>
    <source>
        <strain evidence="7">PDD-24b-2</strain>
    </source>
</reference>
<feature type="region of interest" description="Disordered" evidence="5">
    <location>
        <begin position="155"/>
        <end position="206"/>
    </location>
</feature>
<keyword evidence="3" id="KW-0862">Zinc</keyword>
<organism evidence="7 8">
    <name type="scientific">Dioszegia hungarica</name>
    <dbReference type="NCBI Taxonomy" id="4972"/>
    <lineage>
        <taxon>Eukaryota</taxon>
        <taxon>Fungi</taxon>
        <taxon>Dikarya</taxon>
        <taxon>Basidiomycota</taxon>
        <taxon>Agaricomycotina</taxon>
        <taxon>Tremellomycetes</taxon>
        <taxon>Tremellales</taxon>
        <taxon>Bulleribasidiaceae</taxon>
        <taxon>Dioszegia</taxon>
    </lineage>
</organism>
<dbReference type="GeneID" id="77730535"/>
<dbReference type="CDD" id="cd00202">
    <property type="entry name" value="ZnF_GATA"/>
    <property type="match status" value="1"/>
</dbReference>
<evidence type="ECO:0000313" key="8">
    <source>
        <dbReference type="Proteomes" id="UP001164286"/>
    </source>
</evidence>
<feature type="region of interest" description="Disordered" evidence="5">
    <location>
        <begin position="299"/>
        <end position="337"/>
    </location>
</feature>
<evidence type="ECO:0000256" key="3">
    <source>
        <dbReference type="ARBA" id="ARBA00022833"/>
    </source>
</evidence>
<dbReference type="RefSeq" id="XP_052942383.1">
    <property type="nucleotide sequence ID" value="XM_053091330.1"/>
</dbReference>
<comment type="caution">
    <text evidence="7">The sequence shown here is derived from an EMBL/GenBank/DDBJ whole genome shotgun (WGS) entry which is preliminary data.</text>
</comment>
<sequence>MNPPPPTAALFGSTSHSTPSATSSTIDSASPNPGPPNAHPHYALMFDPSHPLPSSFLPSYFLGQRNGDFRTGDTGDAIFGLSANALSGAPQPNRTARNQLEDMALPPVPPRAAVPSFFSPPIPGASLPGPKPWLPQDRGPWQEPSIQDVLDDWAGVLDSGGGSRGQVPQPEGSNHAMSVPPGTESPFSVPQPLQRNPHSGVPASPVGDYDYPKSATYPGNLYADLVADGSGWTGGRELSGDACGQALPIYEHLLSSLPHLRPVRSGGDASAPSGLQPLIDLASEGLSLLSAQQGLTQPYIPIEMPPAPPSIPAPQGSGGPQASKRSGGKDKGTTKCLGCGATETPEWRRGPMGPRTLCNACGLVHMKLQRKRKKQEEKAAAAKGDEDGVGGMVEGKTKRARTDEED</sequence>
<feature type="region of interest" description="Disordered" evidence="5">
    <location>
        <begin position="368"/>
        <end position="406"/>
    </location>
</feature>
<evidence type="ECO:0000313" key="7">
    <source>
        <dbReference type="EMBL" id="KAI9632606.1"/>
    </source>
</evidence>
<dbReference type="GO" id="GO:0008270">
    <property type="term" value="F:zinc ion binding"/>
    <property type="evidence" value="ECO:0007669"/>
    <property type="project" value="UniProtKB-KW"/>
</dbReference>
<dbReference type="AlphaFoldDB" id="A0AA38H4P2"/>
<evidence type="ECO:0000256" key="4">
    <source>
        <dbReference type="PROSITE-ProRule" id="PRU00094"/>
    </source>
</evidence>
<keyword evidence="2 4" id="KW-0863">Zinc-finger</keyword>
<dbReference type="Proteomes" id="UP001164286">
    <property type="component" value="Unassembled WGS sequence"/>
</dbReference>
<dbReference type="PROSITE" id="PS50114">
    <property type="entry name" value="GATA_ZN_FINGER_2"/>
    <property type="match status" value="1"/>
</dbReference>
<feature type="region of interest" description="Disordered" evidence="5">
    <location>
        <begin position="1"/>
        <end position="45"/>
    </location>
</feature>
<name>A0AA38H4P2_9TREE</name>
<evidence type="ECO:0000256" key="2">
    <source>
        <dbReference type="ARBA" id="ARBA00022771"/>
    </source>
</evidence>
<feature type="compositionally biased region" description="Low complexity" evidence="5">
    <location>
        <begin position="13"/>
        <end position="25"/>
    </location>
</feature>
<dbReference type="InterPro" id="IPR013088">
    <property type="entry name" value="Znf_NHR/GATA"/>
</dbReference>
<dbReference type="Gene3D" id="3.30.50.10">
    <property type="entry name" value="Erythroid Transcription Factor GATA-1, subunit A"/>
    <property type="match status" value="1"/>
</dbReference>
<evidence type="ECO:0000259" key="6">
    <source>
        <dbReference type="PROSITE" id="PS50114"/>
    </source>
</evidence>
<gene>
    <name evidence="7" type="ORF">MKK02DRAFT_40911</name>
</gene>
<dbReference type="InterPro" id="IPR051140">
    <property type="entry name" value="GATA_TF"/>
</dbReference>
<dbReference type="EMBL" id="JAKWFO010000014">
    <property type="protein sequence ID" value="KAI9632606.1"/>
    <property type="molecule type" value="Genomic_DNA"/>
</dbReference>
<dbReference type="InterPro" id="IPR000679">
    <property type="entry name" value="Znf_GATA"/>
</dbReference>
<dbReference type="GO" id="GO:0043565">
    <property type="term" value="F:sequence-specific DNA binding"/>
    <property type="evidence" value="ECO:0007669"/>
    <property type="project" value="InterPro"/>
</dbReference>
<protein>
    <recommendedName>
        <fullName evidence="6">GATA-type domain-containing protein</fullName>
    </recommendedName>
</protein>
<dbReference type="SMART" id="SM00401">
    <property type="entry name" value="ZnF_GATA"/>
    <property type="match status" value="1"/>
</dbReference>
<dbReference type="PANTHER" id="PTHR45658">
    <property type="entry name" value="GATA TRANSCRIPTION FACTOR"/>
    <property type="match status" value="1"/>
</dbReference>
<accession>A0AA38H4P2</accession>
<proteinExistence type="predicted"/>
<feature type="compositionally biased region" description="Basic and acidic residues" evidence="5">
    <location>
        <begin position="395"/>
        <end position="406"/>
    </location>
</feature>
<keyword evidence="1" id="KW-0479">Metal-binding</keyword>
<feature type="domain" description="GATA-type" evidence="6">
    <location>
        <begin position="330"/>
        <end position="365"/>
    </location>
</feature>
<dbReference type="SUPFAM" id="SSF57716">
    <property type="entry name" value="Glucocorticoid receptor-like (DNA-binding domain)"/>
    <property type="match status" value="1"/>
</dbReference>
<feature type="compositionally biased region" description="Pro residues" evidence="5">
    <location>
        <begin position="303"/>
        <end position="312"/>
    </location>
</feature>
<feature type="compositionally biased region" description="Polar residues" evidence="5">
    <location>
        <begin position="185"/>
        <end position="197"/>
    </location>
</feature>
<keyword evidence="8" id="KW-1185">Reference proteome</keyword>
<evidence type="ECO:0000256" key="1">
    <source>
        <dbReference type="ARBA" id="ARBA00022723"/>
    </source>
</evidence>
<dbReference type="GO" id="GO:0006355">
    <property type="term" value="P:regulation of DNA-templated transcription"/>
    <property type="evidence" value="ECO:0007669"/>
    <property type="project" value="InterPro"/>
</dbReference>
<dbReference type="PANTHER" id="PTHR45658:SF132">
    <property type="entry name" value="BIOFILM REGULATOR 1"/>
    <property type="match status" value="1"/>
</dbReference>